<dbReference type="RefSeq" id="WP_127742936.1">
    <property type="nucleotide sequence ID" value="NZ_SACN01000001.1"/>
</dbReference>
<keyword evidence="3" id="KW-1185">Reference proteome</keyword>
<dbReference type="Proteomes" id="UP000282971">
    <property type="component" value="Unassembled WGS sequence"/>
</dbReference>
<dbReference type="SUPFAM" id="SSF55781">
    <property type="entry name" value="GAF domain-like"/>
    <property type="match status" value="1"/>
</dbReference>
<evidence type="ECO:0000259" key="1">
    <source>
        <dbReference type="Pfam" id="PF13185"/>
    </source>
</evidence>
<feature type="domain" description="GAF" evidence="1">
    <location>
        <begin position="18"/>
        <end position="134"/>
    </location>
</feature>
<dbReference type="AlphaFoldDB" id="A0A437M8G4"/>
<protein>
    <submittedName>
        <fullName evidence="2">GAF domain-containing protein</fullName>
    </submittedName>
</protein>
<gene>
    <name evidence="2" type="ORF">EOD43_08450</name>
</gene>
<comment type="caution">
    <text evidence="2">The sequence shown here is derived from an EMBL/GenBank/DDBJ whole genome shotgun (WGS) entry which is preliminary data.</text>
</comment>
<organism evidence="2 3">
    <name type="scientific">Sphingomonas crocodyli</name>
    <dbReference type="NCBI Taxonomy" id="1979270"/>
    <lineage>
        <taxon>Bacteria</taxon>
        <taxon>Pseudomonadati</taxon>
        <taxon>Pseudomonadota</taxon>
        <taxon>Alphaproteobacteria</taxon>
        <taxon>Sphingomonadales</taxon>
        <taxon>Sphingomonadaceae</taxon>
        <taxon>Sphingomonas</taxon>
    </lineage>
</organism>
<dbReference type="EMBL" id="SACN01000001">
    <property type="protein sequence ID" value="RVT93877.1"/>
    <property type="molecule type" value="Genomic_DNA"/>
</dbReference>
<dbReference type="Pfam" id="PF13185">
    <property type="entry name" value="GAF_2"/>
    <property type="match status" value="1"/>
</dbReference>
<name>A0A437M8G4_9SPHN</name>
<reference evidence="2 3" key="1">
    <citation type="submission" date="2019-01" db="EMBL/GenBank/DDBJ databases">
        <authorList>
            <person name="Chen W.-M."/>
        </authorList>
    </citation>
    <scope>NUCLEOTIDE SEQUENCE [LARGE SCALE GENOMIC DNA]</scope>
    <source>
        <strain evidence="2 3">CCP-7</strain>
    </source>
</reference>
<dbReference type="InterPro" id="IPR003018">
    <property type="entry name" value="GAF"/>
</dbReference>
<evidence type="ECO:0000313" key="3">
    <source>
        <dbReference type="Proteomes" id="UP000282971"/>
    </source>
</evidence>
<sequence length="154" mass="17163">MDFERSLAAVSVNSDVADVLRELCDLTGMGFAAVAGMTEDRWMALQVYDRIEFGLNAGDELDIAATICNEIRETGRPIFIDSVRDAPQWRDHPVPATYGFQSYVSVPLFRMDRSVYGTMFAVDPKPHVIDTPEIRKAIGLQAARLMTCLYPDAI</sequence>
<proteinExistence type="predicted"/>
<dbReference type="OrthoDB" id="9795133at2"/>
<evidence type="ECO:0000313" key="2">
    <source>
        <dbReference type="EMBL" id="RVT93877.1"/>
    </source>
</evidence>
<accession>A0A437M8G4</accession>
<dbReference type="InterPro" id="IPR029016">
    <property type="entry name" value="GAF-like_dom_sf"/>
</dbReference>
<dbReference type="Gene3D" id="3.30.450.40">
    <property type="match status" value="1"/>
</dbReference>